<organism evidence="1 2">
    <name type="scientific">Desulfobacula phenolica</name>
    <dbReference type="NCBI Taxonomy" id="90732"/>
    <lineage>
        <taxon>Bacteria</taxon>
        <taxon>Pseudomonadati</taxon>
        <taxon>Thermodesulfobacteriota</taxon>
        <taxon>Desulfobacteria</taxon>
        <taxon>Desulfobacterales</taxon>
        <taxon>Desulfobacteraceae</taxon>
        <taxon>Desulfobacula</taxon>
    </lineage>
</organism>
<reference evidence="2" key="1">
    <citation type="submission" date="2016-10" db="EMBL/GenBank/DDBJ databases">
        <authorList>
            <person name="Varghese N."/>
            <person name="Submissions S."/>
        </authorList>
    </citation>
    <scope>NUCLEOTIDE SEQUENCE [LARGE SCALE GENOMIC DNA]</scope>
    <source>
        <strain evidence="2">DSM 3384</strain>
    </source>
</reference>
<dbReference type="AlphaFoldDB" id="A0A1H2ID76"/>
<name>A0A1H2ID76_9BACT</name>
<evidence type="ECO:0000313" key="1">
    <source>
        <dbReference type="EMBL" id="SDU42082.1"/>
    </source>
</evidence>
<dbReference type="RefSeq" id="WP_092235364.1">
    <property type="nucleotide sequence ID" value="NZ_FNLL01000008.1"/>
</dbReference>
<sequence>MPNLFSKDEDLFKSAPYIGAMILKLFEKTGESHISIFDVVREIKKTNKSNIRSVYYGMLFLYSIDIIDFEEPYLISKC</sequence>
<keyword evidence="2" id="KW-1185">Reference proteome</keyword>
<proteinExistence type="predicted"/>
<gene>
    <name evidence="1" type="ORF">SAMN04487931_10898</name>
</gene>
<protein>
    <submittedName>
        <fullName evidence="1">Uncharacterized protein</fullName>
    </submittedName>
</protein>
<evidence type="ECO:0000313" key="2">
    <source>
        <dbReference type="Proteomes" id="UP000199608"/>
    </source>
</evidence>
<dbReference type="EMBL" id="FNLL01000008">
    <property type="protein sequence ID" value="SDU42082.1"/>
    <property type="molecule type" value="Genomic_DNA"/>
</dbReference>
<accession>A0A1H2ID76</accession>
<dbReference type="Proteomes" id="UP000199608">
    <property type="component" value="Unassembled WGS sequence"/>
</dbReference>